<protein>
    <recommendedName>
        <fullName evidence="9">Major facilitator superfamily (MFS) profile domain-containing protein</fullName>
    </recommendedName>
</protein>
<proteinExistence type="inferred from homology"/>
<comment type="similarity">
    <text evidence="2">Belongs to the major facilitator superfamily.</text>
</comment>
<name>A0A1D1W3H2_RAMVA</name>
<feature type="transmembrane region" description="Helical" evidence="8">
    <location>
        <begin position="58"/>
        <end position="81"/>
    </location>
</feature>
<evidence type="ECO:0000256" key="7">
    <source>
        <dbReference type="SAM" id="MobiDB-lite"/>
    </source>
</evidence>
<keyword evidence="6 8" id="KW-0472">Membrane</keyword>
<comment type="subcellular location">
    <subcellularLocation>
        <location evidence="1">Membrane</location>
        <topology evidence="1">Multi-pass membrane protein</topology>
    </subcellularLocation>
</comment>
<evidence type="ECO:0000256" key="3">
    <source>
        <dbReference type="ARBA" id="ARBA00022448"/>
    </source>
</evidence>
<feature type="domain" description="Major facilitator superfamily (MFS) profile" evidence="9">
    <location>
        <begin position="57"/>
        <end position="489"/>
    </location>
</feature>
<feature type="transmembrane region" description="Helical" evidence="8">
    <location>
        <begin position="209"/>
        <end position="229"/>
    </location>
</feature>
<sequence length="500" mass="56078">MEHPEPAVVEVPMHQMREDAERQEGRRDSEESIDSLDGYTVDQALETIGFGRYQLKMICVLGFFGVADAVEIMLLSVLSPVLRCEWGLSQFDLATLSTVVFAGMLVFGPIWGKMADKYGRWPTLWIVQFLLGWFGVLTAFSPTYHWLLFLRMMVGACVVGTGQSFILFAEMLPPKHRGKTLVLNQLFWALGSFILIATAAIIIPQFGWRWLMVLTAVLAWISLAFFRLVPESPRYLLSVDRYDRALSVLQKIARENNTSLPAGKLLQPAHQEQGKIKDMFSGPYRRLTIQLFIVWFCMTFGYFGVVLGSTEIVERTQMCDISGNVVRTEEHVSINIEDCECRPLSTDDYVTIIVGTLGEFGSLVINLLLMDRVGRKWTFVVNLIGCAGFTLLMNICTTRYLLSFFIMSSRMFMSAVGNVVFVYTSEVYPTTFRAVGLGTCNSFARIGSMISPFVAQVLLAKSIPAALAVYATVMLLTAINCIFLPIETKGRHLPETGVFH</sequence>
<dbReference type="EMBL" id="BDGG01000012">
    <property type="protein sequence ID" value="GAV05914.1"/>
    <property type="molecule type" value="Genomic_DNA"/>
</dbReference>
<evidence type="ECO:0000256" key="5">
    <source>
        <dbReference type="ARBA" id="ARBA00022989"/>
    </source>
</evidence>
<dbReference type="InterPro" id="IPR005828">
    <property type="entry name" value="MFS_sugar_transport-like"/>
</dbReference>
<feature type="region of interest" description="Disordered" evidence="7">
    <location>
        <begin position="1"/>
        <end position="32"/>
    </location>
</feature>
<feature type="transmembrane region" description="Helical" evidence="8">
    <location>
        <begin position="377"/>
        <end position="395"/>
    </location>
</feature>
<dbReference type="GO" id="GO:0016020">
    <property type="term" value="C:membrane"/>
    <property type="evidence" value="ECO:0007669"/>
    <property type="project" value="UniProtKB-SubCell"/>
</dbReference>
<dbReference type="Proteomes" id="UP000186922">
    <property type="component" value="Unassembled WGS sequence"/>
</dbReference>
<dbReference type="SUPFAM" id="SSF103473">
    <property type="entry name" value="MFS general substrate transporter"/>
    <property type="match status" value="1"/>
</dbReference>
<feature type="transmembrane region" description="Helical" evidence="8">
    <location>
        <begin position="465"/>
        <end position="486"/>
    </location>
</feature>
<accession>A0A1D1W3H2</accession>
<feature type="transmembrane region" description="Helical" evidence="8">
    <location>
        <begin position="181"/>
        <end position="203"/>
    </location>
</feature>
<reference evidence="10 11" key="1">
    <citation type="journal article" date="2016" name="Nat. Commun.">
        <title>Extremotolerant tardigrade genome and improved radiotolerance of human cultured cells by tardigrade-unique protein.</title>
        <authorList>
            <person name="Hashimoto T."/>
            <person name="Horikawa D.D."/>
            <person name="Saito Y."/>
            <person name="Kuwahara H."/>
            <person name="Kozuka-Hata H."/>
            <person name="Shin-I T."/>
            <person name="Minakuchi Y."/>
            <person name="Ohishi K."/>
            <person name="Motoyama A."/>
            <person name="Aizu T."/>
            <person name="Enomoto A."/>
            <person name="Kondo K."/>
            <person name="Tanaka S."/>
            <person name="Hara Y."/>
            <person name="Koshikawa S."/>
            <person name="Sagara H."/>
            <person name="Miura T."/>
            <person name="Yokobori S."/>
            <person name="Miyagawa K."/>
            <person name="Suzuki Y."/>
            <person name="Kubo T."/>
            <person name="Oyama M."/>
            <person name="Kohara Y."/>
            <person name="Fujiyama A."/>
            <person name="Arakawa K."/>
            <person name="Katayama T."/>
            <person name="Toyoda A."/>
            <person name="Kunieda T."/>
        </authorList>
    </citation>
    <scope>NUCLEOTIDE SEQUENCE [LARGE SCALE GENOMIC DNA]</scope>
    <source>
        <strain evidence="10 11">YOKOZUNA-1</strain>
    </source>
</reference>
<evidence type="ECO:0000256" key="1">
    <source>
        <dbReference type="ARBA" id="ARBA00004141"/>
    </source>
</evidence>
<feature type="transmembrane region" description="Helical" evidence="8">
    <location>
        <begin position="146"/>
        <end position="169"/>
    </location>
</feature>
<dbReference type="PANTHER" id="PTHR23511">
    <property type="entry name" value="SYNAPTIC VESICLE GLYCOPROTEIN 2"/>
    <property type="match status" value="1"/>
</dbReference>
<dbReference type="Pfam" id="PF00083">
    <property type="entry name" value="Sugar_tr"/>
    <property type="match status" value="2"/>
</dbReference>
<dbReference type="PANTHER" id="PTHR23511:SF45">
    <property type="entry name" value="SVOP LIKE"/>
    <property type="match status" value="1"/>
</dbReference>
<organism evidence="10 11">
    <name type="scientific">Ramazzottius varieornatus</name>
    <name type="common">Water bear</name>
    <name type="synonym">Tardigrade</name>
    <dbReference type="NCBI Taxonomy" id="947166"/>
    <lineage>
        <taxon>Eukaryota</taxon>
        <taxon>Metazoa</taxon>
        <taxon>Ecdysozoa</taxon>
        <taxon>Tardigrada</taxon>
        <taxon>Eutardigrada</taxon>
        <taxon>Parachela</taxon>
        <taxon>Hypsibioidea</taxon>
        <taxon>Ramazzottiidae</taxon>
        <taxon>Ramazzottius</taxon>
    </lineage>
</organism>
<feature type="transmembrane region" description="Helical" evidence="8">
    <location>
        <begin position="123"/>
        <end position="140"/>
    </location>
</feature>
<dbReference type="OrthoDB" id="4139357at2759"/>
<comment type="caution">
    <text evidence="10">The sequence shown here is derived from an EMBL/GenBank/DDBJ whole genome shotgun (WGS) entry which is preliminary data.</text>
</comment>
<dbReference type="InterPro" id="IPR036259">
    <property type="entry name" value="MFS_trans_sf"/>
</dbReference>
<feature type="transmembrane region" description="Helical" evidence="8">
    <location>
        <begin position="349"/>
        <end position="370"/>
    </location>
</feature>
<keyword evidence="5 8" id="KW-1133">Transmembrane helix</keyword>
<evidence type="ECO:0000256" key="4">
    <source>
        <dbReference type="ARBA" id="ARBA00022692"/>
    </source>
</evidence>
<feature type="transmembrane region" description="Helical" evidence="8">
    <location>
        <begin position="93"/>
        <end position="111"/>
    </location>
</feature>
<feature type="transmembrane region" description="Helical" evidence="8">
    <location>
        <begin position="287"/>
        <end position="308"/>
    </location>
</feature>
<evidence type="ECO:0000259" key="9">
    <source>
        <dbReference type="PROSITE" id="PS50850"/>
    </source>
</evidence>
<dbReference type="AlphaFoldDB" id="A0A1D1W3H2"/>
<keyword evidence="3" id="KW-0813">Transport</keyword>
<feature type="compositionally biased region" description="Basic and acidic residues" evidence="7">
    <location>
        <begin position="15"/>
        <end position="30"/>
    </location>
</feature>
<keyword evidence="4 8" id="KW-0812">Transmembrane</keyword>
<gene>
    <name evidence="10" type="primary">RvY_15970-1</name>
    <name evidence="10" type="synonym">RvY_15970.1</name>
    <name evidence="10" type="ORF">RvY_15970</name>
</gene>
<evidence type="ECO:0000256" key="2">
    <source>
        <dbReference type="ARBA" id="ARBA00008335"/>
    </source>
</evidence>
<dbReference type="PROSITE" id="PS50850">
    <property type="entry name" value="MFS"/>
    <property type="match status" value="1"/>
</dbReference>
<evidence type="ECO:0000256" key="6">
    <source>
        <dbReference type="ARBA" id="ARBA00023136"/>
    </source>
</evidence>
<evidence type="ECO:0000256" key="8">
    <source>
        <dbReference type="SAM" id="Phobius"/>
    </source>
</evidence>
<dbReference type="GO" id="GO:0022857">
    <property type="term" value="F:transmembrane transporter activity"/>
    <property type="evidence" value="ECO:0007669"/>
    <property type="project" value="InterPro"/>
</dbReference>
<dbReference type="InterPro" id="IPR020846">
    <property type="entry name" value="MFS_dom"/>
</dbReference>
<evidence type="ECO:0000313" key="11">
    <source>
        <dbReference type="Proteomes" id="UP000186922"/>
    </source>
</evidence>
<evidence type="ECO:0000313" key="10">
    <source>
        <dbReference type="EMBL" id="GAV05914.1"/>
    </source>
</evidence>
<dbReference type="Gene3D" id="1.20.1250.20">
    <property type="entry name" value="MFS general substrate transporter like domains"/>
    <property type="match status" value="1"/>
</dbReference>
<dbReference type="STRING" id="947166.A0A1D1W3H2"/>
<keyword evidence="11" id="KW-1185">Reference proteome</keyword>